<name>A0A4T2BKX9_9MICO</name>
<dbReference type="Proteomes" id="UP000306192">
    <property type="component" value="Unassembled WGS sequence"/>
</dbReference>
<comment type="caution">
    <text evidence="1">The sequence shown here is derived from an EMBL/GenBank/DDBJ whole genome shotgun (WGS) entry which is preliminary data.</text>
</comment>
<gene>
    <name evidence="1" type="ORF">D4765_15695</name>
</gene>
<organism evidence="1 2">
    <name type="scientific">Subtercola vilae</name>
    <dbReference type="NCBI Taxonomy" id="2056433"/>
    <lineage>
        <taxon>Bacteria</taxon>
        <taxon>Bacillati</taxon>
        <taxon>Actinomycetota</taxon>
        <taxon>Actinomycetes</taxon>
        <taxon>Micrococcales</taxon>
        <taxon>Microbacteriaceae</taxon>
        <taxon>Subtercola</taxon>
    </lineage>
</organism>
<keyword evidence="2" id="KW-1185">Reference proteome</keyword>
<accession>A0A4T2BKX9</accession>
<evidence type="ECO:0000313" key="2">
    <source>
        <dbReference type="Proteomes" id="UP000306192"/>
    </source>
</evidence>
<reference evidence="1 2" key="1">
    <citation type="journal article" date="2019" name="Microorganisms">
        <title>Systematic Affiliation and Genome Analysis of Subtercola vilae DB165(T) with Particular Emphasis on Cold Adaptation of an Isolate from a High-Altitude Cold Volcano Lake.</title>
        <authorList>
            <person name="Villalobos A.S."/>
            <person name="Wiese J."/>
            <person name="Imhoff J.F."/>
            <person name="Dorador C."/>
            <person name="Keller A."/>
            <person name="Hentschel U."/>
        </authorList>
    </citation>
    <scope>NUCLEOTIDE SEQUENCE [LARGE SCALE GENOMIC DNA]</scope>
    <source>
        <strain evidence="1 2">DB165</strain>
    </source>
</reference>
<sequence>MNETLSADLVVLRESRGTFPIHVDLEVVRALDELVQRPNVALAWLTTWGRDVDLFIEGPLRGLLSGGYVIERTHPYASDWKLRALIEHQVELGRPAYVWVDDVAIGEARLLRPDFIRGPVPAGGRLLIETNPTVGLTLDQVDEIRRFIDGKS</sequence>
<dbReference type="EMBL" id="QYRT01000040">
    <property type="protein sequence ID" value="TIH32283.1"/>
    <property type="molecule type" value="Genomic_DNA"/>
</dbReference>
<dbReference type="AlphaFoldDB" id="A0A4T2BKX9"/>
<evidence type="ECO:0000313" key="1">
    <source>
        <dbReference type="EMBL" id="TIH32283.1"/>
    </source>
</evidence>
<protein>
    <submittedName>
        <fullName evidence="1">Uncharacterized protein</fullName>
    </submittedName>
</protein>
<proteinExistence type="predicted"/>